<sequence>MTDGGADLSRNEGGKWVVVVAEAARGMLPAKMIQKRHQTDLTTTENCEDVVERLQDRKQQSIWLRGRFRVSEESQEWPELIIDVGCYHMGYVMYVRNDNSKTDGQETGVETI</sequence>
<proteinExistence type="predicted"/>
<accession>A0A9W8MU46</accession>
<name>A0A9W8MU46_9AGAR</name>
<gene>
    <name evidence="1" type="ORF">NLJ89_g6371</name>
</gene>
<evidence type="ECO:0000313" key="2">
    <source>
        <dbReference type="Proteomes" id="UP001148786"/>
    </source>
</evidence>
<comment type="caution">
    <text evidence="1">The sequence shown here is derived from an EMBL/GenBank/DDBJ whole genome shotgun (WGS) entry which is preliminary data.</text>
</comment>
<keyword evidence="2" id="KW-1185">Reference proteome</keyword>
<evidence type="ECO:0000313" key="1">
    <source>
        <dbReference type="EMBL" id="KAJ3507321.1"/>
    </source>
</evidence>
<protein>
    <submittedName>
        <fullName evidence="1">Uncharacterized protein</fullName>
    </submittedName>
</protein>
<reference evidence="1" key="1">
    <citation type="submission" date="2022-07" db="EMBL/GenBank/DDBJ databases">
        <title>Genome Sequence of Agrocybe chaxingu.</title>
        <authorList>
            <person name="Buettner E."/>
        </authorList>
    </citation>
    <scope>NUCLEOTIDE SEQUENCE</scope>
    <source>
        <strain evidence="1">MP-N11</strain>
    </source>
</reference>
<dbReference type="Proteomes" id="UP001148786">
    <property type="component" value="Unassembled WGS sequence"/>
</dbReference>
<dbReference type="AlphaFoldDB" id="A0A9W8MU46"/>
<dbReference type="EMBL" id="JANKHO010000672">
    <property type="protein sequence ID" value="KAJ3507321.1"/>
    <property type="molecule type" value="Genomic_DNA"/>
</dbReference>
<dbReference type="OrthoDB" id="10464488at2759"/>
<organism evidence="1 2">
    <name type="scientific">Agrocybe chaxingu</name>
    <dbReference type="NCBI Taxonomy" id="84603"/>
    <lineage>
        <taxon>Eukaryota</taxon>
        <taxon>Fungi</taxon>
        <taxon>Dikarya</taxon>
        <taxon>Basidiomycota</taxon>
        <taxon>Agaricomycotina</taxon>
        <taxon>Agaricomycetes</taxon>
        <taxon>Agaricomycetidae</taxon>
        <taxon>Agaricales</taxon>
        <taxon>Agaricineae</taxon>
        <taxon>Strophariaceae</taxon>
        <taxon>Agrocybe</taxon>
    </lineage>
</organism>